<feature type="binding site" evidence="6">
    <location>
        <position position="539"/>
    </location>
    <ligand>
        <name>ATP</name>
        <dbReference type="ChEBI" id="CHEBI:30616"/>
    </ligand>
</feature>
<dbReference type="AlphaFoldDB" id="A0A8C9F6Z3"/>
<dbReference type="Pfam" id="PF17812">
    <property type="entry name" value="RET_CLD3"/>
    <property type="match status" value="1"/>
</dbReference>
<dbReference type="PROSITE" id="PS00107">
    <property type="entry name" value="PROTEIN_KINASE_ATP"/>
    <property type="match status" value="1"/>
</dbReference>
<evidence type="ECO:0000259" key="8">
    <source>
        <dbReference type="PROSITE" id="PS50011"/>
    </source>
</evidence>
<dbReference type="PROSITE" id="PS50011">
    <property type="entry name" value="PROTEIN_KINASE_DOM"/>
    <property type="match status" value="1"/>
</dbReference>
<accession>A0A8C9F6Z3</accession>
<evidence type="ECO:0000313" key="10">
    <source>
        <dbReference type="Proteomes" id="UP000694428"/>
    </source>
</evidence>
<keyword evidence="2 6" id="KW-0547">Nucleotide-binding</keyword>
<evidence type="ECO:0000256" key="5">
    <source>
        <dbReference type="ARBA" id="ARBA00023170"/>
    </source>
</evidence>
<dbReference type="GO" id="GO:0004714">
    <property type="term" value="F:transmembrane receptor protein tyrosine kinase activity"/>
    <property type="evidence" value="ECO:0007669"/>
    <property type="project" value="TreeGrafter"/>
</dbReference>
<dbReference type="SUPFAM" id="SSF56112">
    <property type="entry name" value="Protein kinase-like (PK-like)"/>
    <property type="match status" value="1"/>
</dbReference>
<dbReference type="Ensembl" id="ENSPSTT00000011782.1">
    <property type="protein sequence ID" value="ENSPSTP00000011225.1"/>
    <property type="gene ID" value="ENSPSTG00000007891.1"/>
</dbReference>
<reference evidence="9" key="1">
    <citation type="submission" date="2025-08" db="UniProtKB">
        <authorList>
            <consortium name="Ensembl"/>
        </authorList>
    </citation>
    <scope>IDENTIFICATION</scope>
</reference>
<evidence type="ECO:0000256" key="4">
    <source>
        <dbReference type="ARBA" id="ARBA00023137"/>
    </source>
</evidence>
<dbReference type="InterPro" id="IPR020635">
    <property type="entry name" value="Tyr_kinase_cat_dom"/>
</dbReference>
<dbReference type="GO" id="GO:0005886">
    <property type="term" value="C:plasma membrane"/>
    <property type="evidence" value="ECO:0007669"/>
    <property type="project" value="TreeGrafter"/>
</dbReference>
<comment type="subcellular location">
    <subcellularLocation>
        <location evidence="1">Membrane</location>
        <topology evidence="1">Single-pass type I membrane protein</topology>
    </subcellularLocation>
</comment>
<dbReference type="InterPro" id="IPR055162">
    <property type="entry name" value="RET_CRD"/>
</dbReference>
<keyword evidence="10" id="KW-1185">Reference proteome</keyword>
<evidence type="ECO:0000256" key="7">
    <source>
        <dbReference type="SAM" id="Phobius"/>
    </source>
</evidence>
<name>A0A8C9F6Z3_PAVCR</name>
<reference evidence="9" key="2">
    <citation type="submission" date="2025-09" db="UniProtKB">
        <authorList>
            <consortium name="Ensembl"/>
        </authorList>
    </citation>
    <scope>IDENTIFICATION</scope>
</reference>
<dbReference type="InterPro" id="IPR000719">
    <property type="entry name" value="Prot_kinase_dom"/>
</dbReference>
<organism evidence="9 10">
    <name type="scientific">Pavo cristatus</name>
    <name type="common">Indian peafowl</name>
    <name type="synonym">Blue peafowl</name>
    <dbReference type="NCBI Taxonomy" id="9049"/>
    <lineage>
        <taxon>Eukaryota</taxon>
        <taxon>Metazoa</taxon>
        <taxon>Chordata</taxon>
        <taxon>Craniata</taxon>
        <taxon>Vertebrata</taxon>
        <taxon>Euteleostomi</taxon>
        <taxon>Archelosauria</taxon>
        <taxon>Archosauria</taxon>
        <taxon>Dinosauria</taxon>
        <taxon>Saurischia</taxon>
        <taxon>Theropoda</taxon>
        <taxon>Coelurosauria</taxon>
        <taxon>Aves</taxon>
        <taxon>Neognathae</taxon>
        <taxon>Galloanserae</taxon>
        <taxon>Galliformes</taxon>
        <taxon>Phasianidae</taxon>
        <taxon>Phasianinae</taxon>
        <taxon>Pavo</taxon>
    </lineage>
</organism>
<dbReference type="InterPro" id="IPR040667">
    <property type="entry name" value="Ret_CLD3"/>
</dbReference>
<evidence type="ECO:0000256" key="3">
    <source>
        <dbReference type="ARBA" id="ARBA00022840"/>
    </source>
</evidence>
<keyword evidence="4" id="KW-0829">Tyrosine-protein kinase</keyword>
<dbReference type="InterPro" id="IPR050122">
    <property type="entry name" value="RTK"/>
</dbReference>
<evidence type="ECO:0000256" key="1">
    <source>
        <dbReference type="ARBA" id="ARBA00004479"/>
    </source>
</evidence>
<sequence length="630" mass="70915">MVQFHWVAVVAGKNRFSHELQVCGKRSLFVLLKCKFIKRFCSDSRPSKFETHPGSGDDFFDQLNYLPHISETVFELPVWSGLEKLQGHSAMSFLISFQGTVLATLTVYDADTTPIYPLESSRKKYTGTIITDDPWINETFRVEHIFDEIHFSPNGSQVRGTQHEYKLVLNKSISVTEHHSFQLDVLVNDTEFNGPEKSVMLHFNVSILPVSIQFPNTTYRFTVNRNAQRFAQIGKICIENCMKFRGVNITYKLLSPNVSCYAVGILQGREDKHGSLFVNDSSVLLRPECKEIQYTVQATDKQSRKHTKTLLTVVLEGTLFKKEEDCPDSCAMSKHLAECEECGGLGVLTGRCQWRQGSGKGITTNYSTCTPSIKTCPDGTCDIVESKDPAICPQDCTSMEIFKDWLFCQFCDEVCKTVIAGAVLLSFIISVLLSSYFIHRYHKNSPKPPIASAEMTFRRPAQSYPISYSSTNVRRPSLDSMENQVSVDTFKIPEDPKWEFPRKNLVLGKTLGEGEFGKVVKATAFRLKGRAGYTTVAVKMLKENASQSELRDLLSEFNLLKQVNHPHVIKLYGACSQDGPLYLIVEYAKYGSLRSFLRESRKVGPSYVGTSSFRRSINTVVGFLSKACPS</sequence>
<dbReference type="InterPro" id="IPR017441">
    <property type="entry name" value="Protein_kinase_ATP_BS"/>
</dbReference>
<dbReference type="InterPro" id="IPR041317">
    <property type="entry name" value="RET_CLD4"/>
</dbReference>
<evidence type="ECO:0000256" key="6">
    <source>
        <dbReference type="PROSITE-ProRule" id="PRU10141"/>
    </source>
</evidence>
<evidence type="ECO:0000313" key="9">
    <source>
        <dbReference type="Ensembl" id="ENSPSTP00000011225.1"/>
    </source>
</evidence>
<feature type="domain" description="Protein kinase" evidence="8">
    <location>
        <begin position="505"/>
        <end position="630"/>
    </location>
</feature>
<dbReference type="Proteomes" id="UP000694428">
    <property type="component" value="Unplaced"/>
</dbReference>
<dbReference type="Pfam" id="PF22540">
    <property type="entry name" value="RET_CRD"/>
    <property type="match status" value="1"/>
</dbReference>
<evidence type="ECO:0000256" key="2">
    <source>
        <dbReference type="ARBA" id="ARBA00022741"/>
    </source>
</evidence>
<keyword evidence="7" id="KW-0472">Membrane</keyword>
<dbReference type="GO" id="GO:0043235">
    <property type="term" value="C:receptor complex"/>
    <property type="evidence" value="ECO:0007669"/>
    <property type="project" value="TreeGrafter"/>
</dbReference>
<protein>
    <submittedName>
        <fullName evidence="9">Ret proto-oncogene</fullName>
    </submittedName>
</protein>
<dbReference type="InterPro" id="IPR011009">
    <property type="entry name" value="Kinase-like_dom_sf"/>
</dbReference>
<keyword evidence="3 6" id="KW-0067">ATP-binding</keyword>
<dbReference type="SMART" id="SM00219">
    <property type="entry name" value="TyrKc"/>
    <property type="match status" value="1"/>
</dbReference>
<dbReference type="PANTHER" id="PTHR24416:SF485">
    <property type="entry name" value="PROTO-ONCOGENE TYROSINE-PROTEIN KINASE RECEPTOR RET"/>
    <property type="match status" value="1"/>
</dbReference>
<keyword evidence="4" id="KW-0808">Transferase</keyword>
<dbReference type="GO" id="GO:0007169">
    <property type="term" value="P:cell surface receptor protein tyrosine kinase signaling pathway"/>
    <property type="evidence" value="ECO:0007669"/>
    <property type="project" value="TreeGrafter"/>
</dbReference>
<keyword evidence="4" id="KW-0418">Kinase</keyword>
<proteinExistence type="predicted"/>
<dbReference type="PANTHER" id="PTHR24416">
    <property type="entry name" value="TYROSINE-PROTEIN KINASE RECEPTOR"/>
    <property type="match status" value="1"/>
</dbReference>
<feature type="transmembrane region" description="Helical" evidence="7">
    <location>
        <begin position="418"/>
        <end position="438"/>
    </location>
</feature>
<dbReference type="InterPro" id="IPR001245">
    <property type="entry name" value="Ser-Thr/Tyr_kinase_cat_dom"/>
</dbReference>
<keyword evidence="5" id="KW-0675">Receptor</keyword>
<keyword evidence="7" id="KW-1133">Transmembrane helix</keyword>
<dbReference type="FunFam" id="3.30.200.20:FF:000234">
    <property type="entry name" value="Proto-oncogene tyrosine-protein kinase receptor Ret"/>
    <property type="match status" value="1"/>
</dbReference>
<keyword evidence="7" id="KW-0812">Transmembrane</keyword>
<dbReference type="Pfam" id="PF07714">
    <property type="entry name" value="PK_Tyr_Ser-Thr"/>
    <property type="match status" value="1"/>
</dbReference>
<dbReference type="Gene3D" id="3.30.200.20">
    <property type="entry name" value="Phosphorylase Kinase, domain 1"/>
    <property type="match status" value="1"/>
</dbReference>
<dbReference type="Pfam" id="PF17813">
    <property type="entry name" value="RET_CLD4"/>
    <property type="match status" value="1"/>
</dbReference>
<dbReference type="GO" id="GO:0005524">
    <property type="term" value="F:ATP binding"/>
    <property type="evidence" value="ECO:0007669"/>
    <property type="project" value="UniProtKB-UniRule"/>
</dbReference>